<dbReference type="GO" id="GO:0006396">
    <property type="term" value="P:RNA processing"/>
    <property type="evidence" value="ECO:0007669"/>
    <property type="project" value="InterPro"/>
</dbReference>
<evidence type="ECO:0000259" key="9">
    <source>
        <dbReference type="Pfam" id="PF05189"/>
    </source>
</evidence>
<dbReference type="GO" id="GO:0005634">
    <property type="term" value="C:nucleus"/>
    <property type="evidence" value="ECO:0007669"/>
    <property type="project" value="TreeGrafter"/>
</dbReference>
<keyword evidence="11" id="KW-1185">Reference proteome</keyword>
<evidence type="ECO:0000256" key="2">
    <source>
        <dbReference type="ARBA" id="ARBA00012725"/>
    </source>
</evidence>
<dbReference type="InterPro" id="IPR017770">
    <property type="entry name" value="RNA3'_term_phos_cyc_type_1"/>
</dbReference>
<dbReference type="NCBIfam" id="TIGR03399">
    <property type="entry name" value="RNA_3prim_cycl"/>
    <property type="match status" value="1"/>
</dbReference>
<evidence type="ECO:0000313" key="11">
    <source>
        <dbReference type="Proteomes" id="UP000667349"/>
    </source>
</evidence>
<dbReference type="Proteomes" id="UP000667349">
    <property type="component" value="Unassembled WGS sequence"/>
</dbReference>
<evidence type="ECO:0000259" key="8">
    <source>
        <dbReference type="Pfam" id="PF01137"/>
    </source>
</evidence>
<dbReference type="AlphaFoldDB" id="A0A836JR73"/>
<dbReference type="PANTHER" id="PTHR11096">
    <property type="entry name" value="RNA 3' TERMINAL PHOSPHATE CYCLASE"/>
    <property type="match status" value="1"/>
</dbReference>
<dbReference type="PANTHER" id="PTHR11096:SF0">
    <property type="entry name" value="RNA 3'-TERMINAL PHOSPHATE CYCLASE"/>
    <property type="match status" value="1"/>
</dbReference>
<comment type="caution">
    <text evidence="10">The sequence shown here is derived from an EMBL/GenBank/DDBJ whole genome shotgun (WGS) entry which is preliminary data.</text>
</comment>
<gene>
    <name evidence="10" type="primary">Rtca</name>
    <name evidence="10" type="ORF">G6Z75_0002149</name>
</gene>
<feature type="non-terminal residue" evidence="10">
    <location>
        <position position="539"/>
    </location>
</feature>
<dbReference type="EC" id="6.5.1.4" evidence="2"/>
<dbReference type="EMBL" id="JAANHZ010000049">
    <property type="protein sequence ID" value="KAG5316543.1"/>
    <property type="molecule type" value="Genomic_DNA"/>
</dbReference>
<protein>
    <recommendedName>
        <fullName evidence="3">RNA 3'-terminal phosphate cyclase</fullName>
        <ecNumber evidence="2">6.5.1.4</ecNumber>
    </recommendedName>
</protein>
<dbReference type="SUPFAM" id="SSF55205">
    <property type="entry name" value="EPT/RTPC-like"/>
    <property type="match status" value="1"/>
</dbReference>
<proteinExistence type="inferred from homology"/>
<dbReference type="InterPro" id="IPR013792">
    <property type="entry name" value="RNA3'P_cycl/enolpyr_Trfase_a/b"/>
</dbReference>
<comment type="catalytic activity">
    <reaction evidence="6">
        <text>a 3'-end 3'-phospho-ribonucleotide-RNA + ATP = a 3'-end 2',3'-cyclophospho-ribonucleotide-RNA + AMP + diphosphate</text>
        <dbReference type="Rhea" id="RHEA:23976"/>
        <dbReference type="Rhea" id="RHEA-COMP:10463"/>
        <dbReference type="Rhea" id="RHEA-COMP:10464"/>
        <dbReference type="ChEBI" id="CHEBI:30616"/>
        <dbReference type="ChEBI" id="CHEBI:33019"/>
        <dbReference type="ChEBI" id="CHEBI:83062"/>
        <dbReference type="ChEBI" id="CHEBI:83064"/>
        <dbReference type="ChEBI" id="CHEBI:456215"/>
        <dbReference type="EC" id="6.5.1.4"/>
    </reaction>
</comment>
<dbReference type="GO" id="GO:0000166">
    <property type="term" value="F:nucleotide binding"/>
    <property type="evidence" value="ECO:0007669"/>
    <property type="project" value="UniProtKB-KW"/>
</dbReference>
<dbReference type="Gene3D" id="3.65.10.20">
    <property type="entry name" value="RNA 3'-terminal phosphate cyclase domain"/>
    <property type="match status" value="1"/>
</dbReference>
<feature type="domain" description="RNA 3'-terminal phosphate cyclase insert" evidence="9">
    <location>
        <begin position="347"/>
        <end position="451"/>
    </location>
</feature>
<evidence type="ECO:0000256" key="4">
    <source>
        <dbReference type="ARBA" id="ARBA00022598"/>
    </source>
</evidence>
<dbReference type="InterPro" id="IPR000228">
    <property type="entry name" value="RNA3'_term_phos_cyc"/>
</dbReference>
<dbReference type="GO" id="GO:0003963">
    <property type="term" value="F:RNA-3'-phosphate cyclase activity"/>
    <property type="evidence" value="ECO:0007669"/>
    <property type="project" value="UniProtKB-EC"/>
</dbReference>
<dbReference type="PROSITE" id="PS01287">
    <property type="entry name" value="RTC"/>
    <property type="match status" value="1"/>
</dbReference>
<sequence>MREVTTGGEEGGKRSSCDDDDDENSPLLVVKDFQSVDLPFAFDRDILDFPTEYSRYHLSAWISDRSLIRLIVVPVNATIQQNSCFNLVTLHVEGQKSLSLSENTKLASVRLLVALSNGATVAFSQIRSGPKINTETGVTPGTDVSFDAIVVLGRLRNHTMSSLVQIDGSLGEGGGQVLRIALSLSTLYGIPIEIENIRAGRPKPGLAAQHLKGVELVKEMCNAQVRGGYIGSTRLEFRPGPLNKIKRTFVADTKTAGCICLLAQVALPCALFFPCNDTITLIFKGGTNVPMGPHIEYMTEVFKPLLNKFGANFDFVVVKRGYYPKGGGEVHLRIKPISSLNAITLIDLGNPRGITGWSYVAGSVHINEAHTMANDAKAILTNKLVKSNIRVPPITIEAYREDRAMAVGNGSGINIVCNTSTGCVLGGSGLGSGRQEGPPAGETAANEILKPLLAGACVDEHTQDQMIILMTLAKGTSQIKVGDKKLTCHTETAMQVAEIMLGKRGLRFNLSKSAEDGDTSSYILECQGCGLINDNVVKQ</sequence>
<evidence type="ECO:0000256" key="6">
    <source>
        <dbReference type="ARBA" id="ARBA00024481"/>
    </source>
</evidence>
<accession>A0A836JR73</accession>
<evidence type="ECO:0000256" key="7">
    <source>
        <dbReference type="SAM" id="MobiDB-lite"/>
    </source>
</evidence>
<dbReference type="InterPro" id="IPR013791">
    <property type="entry name" value="RNA3'-term_phos_cycl_insert"/>
</dbReference>
<evidence type="ECO:0000313" key="10">
    <source>
        <dbReference type="EMBL" id="KAG5316543.1"/>
    </source>
</evidence>
<dbReference type="InterPro" id="IPR020719">
    <property type="entry name" value="RNA3'_term_phos_cycl-like_CS"/>
</dbReference>
<feature type="domain" description="RNA 3'-terminal phosphate cyclase" evidence="8">
    <location>
        <begin position="171"/>
        <end position="503"/>
    </location>
</feature>
<evidence type="ECO:0000256" key="5">
    <source>
        <dbReference type="ARBA" id="ARBA00022741"/>
    </source>
</evidence>
<evidence type="ECO:0000256" key="1">
    <source>
        <dbReference type="ARBA" id="ARBA00009206"/>
    </source>
</evidence>
<comment type="similarity">
    <text evidence="1">Belongs to the RNA 3'-terminal cyclase family. Type 1 subfamily.</text>
</comment>
<dbReference type="Pfam" id="PF05189">
    <property type="entry name" value="RTC_insert"/>
    <property type="match status" value="1"/>
</dbReference>
<keyword evidence="5" id="KW-0547">Nucleotide-binding</keyword>
<organism evidence="10 11">
    <name type="scientific">Acromyrmex insinuator</name>
    <dbReference type="NCBI Taxonomy" id="230686"/>
    <lineage>
        <taxon>Eukaryota</taxon>
        <taxon>Metazoa</taxon>
        <taxon>Ecdysozoa</taxon>
        <taxon>Arthropoda</taxon>
        <taxon>Hexapoda</taxon>
        <taxon>Insecta</taxon>
        <taxon>Pterygota</taxon>
        <taxon>Neoptera</taxon>
        <taxon>Endopterygota</taxon>
        <taxon>Hymenoptera</taxon>
        <taxon>Apocrita</taxon>
        <taxon>Aculeata</taxon>
        <taxon>Formicoidea</taxon>
        <taxon>Formicidae</taxon>
        <taxon>Myrmicinae</taxon>
        <taxon>Acromyrmex</taxon>
    </lineage>
</organism>
<dbReference type="Pfam" id="PF01137">
    <property type="entry name" value="RTC"/>
    <property type="match status" value="1"/>
</dbReference>
<feature type="non-terminal residue" evidence="10">
    <location>
        <position position="1"/>
    </location>
</feature>
<dbReference type="InterPro" id="IPR023797">
    <property type="entry name" value="RNA3'_phos_cyclase_dom"/>
</dbReference>
<reference evidence="10" key="1">
    <citation type="submission" date="2020-02" db="EMBL/GenBank/DDBJ databases">
        <title>Relaxed selection underlies rapid genomic changes in the transitions from sociality to social parasitism in ants.</title>
        <authorList>
            <person name="Bi X."/>
        </authorList>
    </citation>
    <scope>NUCLEOTIDE SEQUENCE</scope>
    <source>
        <strain evidence="10">BGI-DK2013a</strain>
        <tissue evidence="10">Whole body</tissue>
    </source>
</reference>
<dbReference type="Gene3D" id="3.30.360.20">
    <property type="entry name" value="RNA 3'-terminal phosphate cyclase, insert domain"/>
    <property type="match status" value="1"/>
</dbReference>
<evidence type="ECO:0000256" key="3">
    <source>
        <dbReference type="ARBA" id="ARBA00021428"/>
    </source>
</evidence>
<dbReference type="InterPro" id="IPR036553">
    <property type="entry name" value="RPTC_insert"/>
</dbReference>
<dbReference type="InterPro" id="IPR037136">
    <property type="entry name" value="RNA3'_phos_cyclase_dom_sf"/>
</dbReference>
<keyword evidence="4" id="KW-0436">Ligase</keyword>
<feature type="region of interest" description="Disordered" evidence="7">
    <location>
        <begin position="1"/>
        <end position="23"/>
    </location>
</feature>
<name>A0A836JR73_9HYME</name>